<evidence type="ECO:0008006" key="4">
    <source>
        <dbReference type="Google" id="ProtNLM"/>
    </source>
</evidence>
<name>A0ABV5L0Y3_9BACL</name>
<dbReference type="EMBL" id="JBHMDO010000056">
    <property type="protein sequence ID" value="MFB9331134.1"/>
    <property type="molecule type" value="Genomic_DNA"/>
</dbReference>
<feature type="transmembrane region" description="Helical" evidence="1">
    <location>
        <begin position="337"/>
        <end position="358"/>
    </location>
</feature>
<reference evidence="2 3" key="1">
    <citation type="submission" date="2024-09" db="EMBL/GenBank/DDBJ databases">
        <authorList>
            <person name="Sun Q."/>
            <person name="Mori K."/>
        </authorList>
    </citation>
    <scope>NUCLEOTIDE SEQUENCE [LARGE SCALE GENOMIC DNA]</scope>
    <source>
        <strain evidence="2 3">TISTR 2452</strain>
    </source>
</reference>
<gene>
    <name evidence="2" type="ORF">ACFFSY_34805</name>
</gene>
<keyword evidence="3" id="KW-1185">Reference proteome</keyword>
<organism evidence="2 3">
    <name type="scientific">Paenibacillus aurantiacus</name>
    <dbReference type="NCBI Taxonomy" id="1936118"/>
    <lineage>
        <taxon>Bacteria</taxon>
        <taxon>Bacillati</taxon>
        <taxon>Bacillota</taxon>
        <taxon>Bacilli</taxon>
        <taxon>Bacillales</taxon>
        <taxon>Paenibacillaceae</taxon>
        <taxon>Paenibacillus</taxon>
    </lineage>
</organism>
<dbReference type="RefSeq" id="WP_377503180.1">
    <property type="nucleotide sequence ID" value="NZ_JBHMDO010000056.1"/>
</dbReference>
<evidence type="ECO:0000313" key="3">
    <source>
        <dbReference type="Proteomes" id="UP001589747"/>
    </source>
</evidence>
<proteinExistence type="predicted"/>
<sequence length="408" mass="46305">MKSAKNTPVISRLILKKSNSYLRISILLFIFSLVLVASSAVYFINQYLQVDKDFLSNDNTHIIEITTSRGNAMHAQPLKYEDETVIREEIETKFPEASYQVFKEYQFNFGIQDANGDTHFIYGLDEAGGALLGSCDLGTKRACGKTELDPVLTLKLPIVDVHEDGLSSSEIVEYPINYQLGVADKNPFSLYNDEQLETIYIGGNTYKDMIEQTYRIPWDQFVKRYDSDNPFGIQSLRKIYVYVDALSQVEGIAELVNAKGYNTNYTFKAFDNFDGSMKNTVALSLALGFLILMITASHVILSFNSYLKVQQKDMGILKQLGYSMTTINQIYSRNINAIFLFTAMGITLYIVVVSSIFIGKNVYAYTLSVVALLLLILFAINRVIVLWILRRYSRKNILALLKINKEFE</sequence>
<feature type="transmembrane region" description="Helical" evidence="1">
    <location>
        <begin position="21"/>
        <end position="44"/>
    </location>
</feature>
<feature type="transmembrane region" description="Helical" evidence="1">
    <location>
        <begin position="364"/>
        <end position="389"/>
    </location>
</feature>
<accession>A0ABV5L0Y3</accession>
<dbReference type="Proteomes" id="UP001589747">
    <property type="component" value="Unassembled WGS sequence"/>
</dbReference>
<comment type="caution">
    <text evidence="2">The sequence shown here is derived from an EMBL/GenBank/DDBJ whole genome shotgun (WGS) entry which is preliminary data.</text>
</comment>
<keyword evidence="1" id="KW-1133">Transmembrane helix</keyword>
<evidence type="ECO:0000256" key="1">
    <source>
        <dbReference type="SAM" id="Phobius"/>
    </source>
</evidence>
<protein>
    <recommendedName>
        <fullName evidence="4">ABC transporter permease</fullName>
    </recommendedName>
</protein>
<evidence type="ECO:0000313" key="2">
    <source>
        <dbReference type="EMBL" id="MFB9331134.1"/>
    </source>
</evidence>
<feature type="transmembrane region" description="Helical" evidence="1">
    <location>
        <begin position="281"/>
        <end position="307"/>
    </location>
</feature>
<keyword evidence="1" id="KW-0812">Transmembrane</keyword>
<keyword evidence="1" id="KW-0472">Membrane</keyword>